<dbReference type="AlphaFoldDB" id="A0A2A2EGU7"/>
<gene>
    <name evidence="2" type="ORF">B1526_0377</name>
</gene>
<evidence type="ECO:0000313" key="2">
    <source>
        <dbReference type="EMBL" id="PAU68192.1"/>
    </source>
</evidence>
<proteinExistence type="predicted"/>
<dbReference type="Proteomes" id="UP000218399">
    <property type="component" value="Unassembled WGS sequence"/>
</dbReference>
<feature type="domain" description="DUF58" evidence="1">
    <location>
        <begin position="51"/>
        <end position="218"/>
    </location>
</feature>
<dbReference type="Pfam" id="PF01882">
    <property type="entry name" value="DUF58"/>
    <property type="match status" value="1"/>
</dbReference>
<sequence length="321" mass="35548">MIDASATEARVRRRIEALGASMSLPTVDRALGILEGEHRSRRRGGNDDLLDVRAYETGDEARQIDWKISARSGRAMVVQRERLSSSRVYLLMDTGREMTATCPSGERAWAVAANALCMFAALTLRRSDDISLVLGDASRITRVPFHGGLAQFERTIDTALDRTWSQPRNIGALLDYAVRLRESHALIVLATNAEALDVEQLRRIRRIAQTHPLVVIDVGTINPFADEPVSGRRGAHVVDGASGRRVPAFLRRRTLSDEVATHRSYLVSALRQELSRCGSRFIHADSSEAMFTDFVRLISLSRFGTPGGASLLRTRTEGDVR</sequence>
<protein>
    <recommendedName>
        <fullName evidence="1">DUF58 domain-containing protein</fullName>
    </recommendedName>
</protein>
<dbReference type="PANTHER" id="PTHR33608">
    <property type="entry name" value="BLL2464 PROTEIN"/>
    <property type="match status" value="1"/>
</dbReference>
<dbReference type="OrthoDB" id="9776116at2"/>
<evidence type="ECO:0000313" key="3">
    <source>
        <dbReference type="Proteomes" id="UP000218399"/>
    </source>
</evidence>
<dbReference type="PANTHER" id="PTHR33608:SF6">
    <property type="entry name" value="BLL2464 PROTEIN"/>
    <property type="match status" value="1"/>
</dbReference>
<comment type="caution">
    <text evidence="2">The sequence shown here is derived from an EMBL/GenBank/DDBJ whole genome shotgun (WGS) entry which is preliminary data.</text>
</comment>
<keyword evidence="3" id="KW-1185">Reference proteome</keyword>
<reference evidence="2 3" key="1">
    <citation type="journal article" date="2017" name="ISME J.">
        <title>Unveiling bifidobacterial biogeography across the mammalian branch of the tree of life.</title>
        <authorList>
            <person name="Milani C."/>
            <person name="Mangifesta M."/>
            <person name="Mancabelli L."/>
            <person name="Lugli G.A."/>
            <person name="James K."/>
            <person name="Duranti S."/>
            <person name="Turroni F."/>
            <person name="Ferrario C."/>
            <person name="Ossiprandi M.C."/>
            <person name="van Sinderen D."/>
            <person name="Ventura M."/>
        </authorList>
    </citation>
    <scope>NUCLEOTIDE SEQUENCE [LARGE SCALE GENOMIC DNA]</scope>
    <source>
        <strain evidence="3">Ham19E</strain>
    </source>
</reference>
<evidence type="ECO:0000259" key="1">
    <source>
        <dbReference type="Pfam" id="PF01882"/>
    </source>
</evidence>
<dbReference type="EMBL" id="MVOH01000006">
    <property type="protein sequence ID" value="PAU68192.1"/>
    <property type="molecule type" value="Genomic_DNA"/>
</dbReference>
<dbReference type="InterPro" id="IPR002881">
    <property type="entry name" value="DUF58"/>
</dbReference>
<accession>A0A2A2EGU7</accession>
<name>A0A2A2EGU7_9BIFI</name>
<dbReference type="RefSeq" id="WP_095614445.1">
    <property type="nucleotide sequence ID" value="NZ_MVOH01000006.1"/>
</dbReference>
<organism evidence="2 3">
    <name type="scientific">Bifidobacterium criceti</name>
    <dbReference type="NCBI Taxonomy" id="1960969"/>
    <lineage>
        <taxon>Bacteria</taxon>
        <taxon>Bacillati</taxon>
        <taxon>Actinomycetota</taxon>
        <taxon>Actinomycetes</taxon>
        <taxon>Bifidobacteriales</taxon>
        <taxon>Bifidobacteriaceae</taxon>
        <taxon>Bifidobacterium</taxon>
    </lineage>
</organism>